<organism evidence="2 3">
    <name type="scientific">Thalassospira xiamenensis</name>
    <dbReference type="NCBI Taxonomy" id="220697"/>
    <lineage>
        <taxon>Bacteria</taxon>
        <taxon>Pseudomonadati</taxon>
        <taxon>Pseudomonadota</taxon>
        <taxon>Alphaproteobacteria</taxon>
        <taxon>Rhodospirillales</taxon>
        <taxon>Thalassospiraceae</taxon>
        <taxon>Thalassospira</taxon>
    </lineage>
</organism>
<sequence length="183" mass="19102">MKNFVTTRSMKVGIYPVNFMVSMFVAGAIMTGAGGVLAQSDSPLPGPAAGENAVPDAAGAASAEKAKPTITVTRSACRELVSHVPDDNVAYKPGVDVYGRKVAPADLDGGNQILNSLPKEIEFPVTIDFFEYAGISVPDGISGESNIGKITYRNGRVYFNDTPLGNEAGQDELAAACRAAGFR</sequence>
<keyword evidence="1" id="KW-0472">Membrane</keyword>
<evidence type="ECO:0000313" key="3">
    <source>
        <dbReference type="Proteomes" id="UP000219068"/>
    </source>
</evidence>
<evidence type="ECO:0000256" key="1">
    <source>
        <dbReference type="SAM" id="Phobius"/>
    </source>
</evidence>
<feature type="transmembrane region" description="Helical" evidence="1">
    <location>
        <begin position="12"/>
        <end position="37"/>
    </location>
</feature>
<keyword evidence="1" id="KW-1133">Transmembrane helix</keyword>
<reference evidence="2 3" key="1">
    <citation type="submission" date="2017-08" db="EMBL/GenBank/DDBJ databases">
        <authorList>
            <person name="de Groot N.N."/>
        </authorList>
    </citation>
    <scope>NUCLEOTIDE SEQUENCE [LARGE SCALE GENOMIC DNA]</scope>
    <source>
        <strain evidence="2 3">USBA 78</strain>
    </source>
</reference>
<name>A0A285R7T5_9PROT</name>
<evidence type="ECO:0000313" key="2">
    <source>
        <dbReference type="EMBL" id="SOB90175.1"/>
    </source>
</evidence>
<dbReference type="RefSeq" id="WP_249277953.1">
    <property type="nucleotide sequence ID" value="NZ_OBMM01000001.1"/>
</dbReference>
<dbReference type="Proteomes" id="UP000219068">
    <property type="component" value="Unassembled WGS sequence"/>
</dbReference>
<keyword evidence="1" id="KW-0812">Transmembrane</keyword>
<protein>
    <submittedName>
        <fullName evidence="2">Uncharacterized protein</fullName>
    </submittedName>
</protein>
<proteinExistence type="predicted"/>
<accession>A0A285R7T5</accession>
<dbReference type="AlphaFoldDB" id="A0A285R7T5"/>
<gene>
    <name evidence="2" type="ORF">SAMN05428964_101186</name>
</gene>
<dbReference type="EMBL" id="OBMM01000001">
    <property type="protein sequence ID" value="SOB90175.1"/>
    <property type="molecule type" value="Genomic_DNA"/>
</dbReference>